<evidence type="ECO:0000313" key="2">
    <source>
        <dbReference type="EMBL" id="GBP69919.1"/>
    </source>
</evidence>
<feature type="compositionally biased region" description="Basic and acidic residues" evidence="1">
    <location>
        <begin position="11"/>
        <end position="21"/>
    </location>
</feature>
<evidence type="ECO:0000313" key="3">
    <source>
        <dbReference type="Proteomes" id="UP000299102"/>
    </source>
</evidence>
<sequence length="253" mass="27601">MPHASTGACTTERRGGRETAVWRRGRRRGRLKIKVMRQTRRKVTPASSRAAPRTPGLSLAPPASDSVDRISFERDRSRRPISGGHLVAMNLEAILIRPLSEKYITSWNTMQNLQKEQQKNQKAAATSTIEKQRALSAPLVQYGTLSKDPPSPQRPTCRLAGRRPLLASTLSLACKRTFRYPITSQETVNALVIPLGLLLSMGGDDHVFSDGLPARLLLEYAIKIKTDGAPAGRRSKNGSGAANPGGPSSVYEP</sequence>
<name>A0A4C1Y5T7_EUMVA</name>
<dbReference type="Proteomes" id="UP000299102">
    <property type="component" value="Unassembled WGS sequence"/>
</dbReference>
<comment type="caution">
    <text evidence="2">The sequence shown here is derived from an EMBL/GenBank/DDBJ whole genome shotgun (WGS) entry which is preliminary data.</text>
</comment>
<feature type="region of interest" description="Disordered" evidence="1">
    <location>
        <begin position="228"/>
        <end position="253"/>
    </location>
</feature>
<reference evidence="2 3" key="1">
    <citation type="journal article" date="2019" name="Commun. Biol.">
        <title>The bagworm genome reveals a unique fibroin gene that provides high tensile strength.</title>
        <authorList>
            <person name="Kono N."/>
            <person name="Nakamura H."/>
            <person name="Ohtoshi R."/>
            <person name="Tomita M."/>
            <person name="Numata K."/>
            <person name="Arakawa K."/>
        </authorList>
    </citation>
    <scope>NUCLEOTIDE SEQUENCE [LARGE SCALE GENOMIC DNA]</scope>
</reference>
<feature type="region of interest" description="Disordered" evidence="1">
    <location>
        <begin position="1"/>
        <end position="75"/>
    </location>
</feature>
<evidence type="ECO:0000256" key="1">
    <source>
        <dbReference type="SAM" id="MobiDB-lite"/>
    </source>
</evidence>
<dbReference type="EMBL" id="BGZK01001056">
    <property type="protein sequence ID" value="GBP69919.1"/>
    <property type="molecule type" value="Genomic_DNA"/>
</dbReference>
<feature type="compositionally biased region" description="Basic residues" evidence="1">
    <location>
        <begin position="23"/>
        <end position="43"/>
    </location>
</feature>
<gene>
    <name evidence="2" type="ORF">EVAR_83237_1</name>
</gene>
<organism evidence="2 3">
    <name type="scientific">Eumeta variegata</name>
    <name type="common">Bagworm moth</name>
    <name type="synonym">Eumeta japonica</name>
    <dbReference type="NCBI Taxonomy" id="151549"/>
    <lineage>
        <taxon>Eukaryota</taxon>
        <taxon>Metazoa</taxon>
        <taxon>Ecdysozoa</taxon>
        <taxon>Arthropoda</taxon>
        <taxon>Hexapoda</taxon>
        <taxon>Insecta</taxon>
        <taxon>Pterygota</taxon>
        <taxon>Neoptera</taxon>
        <taxon>Endopterygota</taxon>
        <taxon>Lepidoptera</taxon>
        <taxon>Glossata</taxon>
        <taxon>Ditrysia</taxon>
        <taxon>Tineoidea</taxon>
        <taxon>Psychidae</taxon>
        <taxon>Oiketicinae</taxon>
        <taxon>Eumeta</taxon>
    </lineage>
</organism>
<protein>
    <submittedName>
        <fullName evidence="2">Uncharacterized protein</fullName>
    </submittedName>
</protein>
<keyword evidence="3" id="KW-1185">Reference proteome</keyword>
<dbReference type="AlphaFoldDB" id="A0A4C1Y5T7"/>
<proteinExistence type="predicted"/>
<feature type="compositionally biased region" description="Basic and acidic residues" evidence="1">
    <location>
        <begin position="66"/>
        <end position="75"/>
    </location>
</feature>
<accession>A0A4C1Y5T7</accession>
<feature type="compositionally biased region" description="Low complexity" evidence="1">
    <location>
        <begin position="237"/>
        <end position="253"/>
    </location>
</feature>